<dbReference type="PANTHER" id="PTHR15893:SF0">
    <property type="entry name" value="LARGE RIBOSOMAL SUBUNIT PROTEIN BL27M"/>
    <property type="match status" value="1"/>
</dbReference>
<dbReference type="EMBL" id="LN483124">
    <property type="protein sequence ID" value="CED82500.1"/>
    <property type="molecule type" value="Genomic_DNA"/>
</dbReference>
<evidence type="ECO:0000256" key="4">
    <source>
        <dbReference type="ARBA" id="ARBA00035267"/>
    </source>
</evidence>
<keyword evidence="2 6" id="KW-0689">Ribosomal protein</keyword>
<evidence type="ECO:0000256" key="3">
    <source>
        <dbReference type="ARBA" id="ARBA00023274"/>
    </source>
</evidence>
<dbReference type="HAMAP" id="MF_00539">
    <property type="entry name" value="Ribosomal_bL27"/>
    <property type="match status" value="1"/>
</dbReference>
<dbReference type="GO" id="GO:0003735">
    <property type="term" value="F:structural constituent of ribosome"/>
    <property type="evidence" value="ECO:0007669"/>
    <property type="project" value="InterPro"/>
</dbReference>
<dbReference type="PANTHER" id="PTHR15893">
    <property type="entry name" value="RIBOSOMAL PROTEIN L27"/>
    <property type="match status" value="1"/>
</dbReference>
<reference evidence="6" key="1">
    <citation type="submission" date="2014-08" db="EMBL/GenBank/DDBJ databases">
        <authorList>
            <person name="Sharma Rahul"/>
            <person name="Thines Marco"/>
        </authorList>
    </citation>
    <scope>NUCLEOTIDE SEQUENCE</scope>
</reference>
<keyword evidence="3" id="KW-0687">Ribonucleoprotein</keyword>
<evidence type="ECO:0000256" key="1">
    <source>
        <dbReference type="ARBA" id="ARBA00010797"/>
    </source>
</evidence>
<dbReference type="PROSITE" id="PS00831">
    <property type="entry name" value="RIBOSOMAL_L27"/>
    <property type="match status" value="1"/>
</dbReference>
<evidence type="ECO:0000313" key="6">
    <source>
        <dbReference type="EMBL" id="CED82500.1"/>
    </source>
</evidence>
<dbReference type="PRINTS" id="PR00063">
    <property type="entry name" value="RIBOSOMALL27"/>
</dbReference>
<evidence type="ECO:0000256" key="2">
    <source>
        <dbReference type="ARBA" id="ARBA00022980"/>
    </source>
</evidence>
<proteinExistence type="inferred from homology"/>
<comment type="similarity">
    <text evidence="1">Belongs to the bacterial ribosomal protein bL27 family.</text>
</comment>
<name>A0A0F7SPS7_PHARH</name>
<dbReference type="FunFam" id="2.40.50.100:FF:000020">
    <property type="entry name" value="50S ribosomal protein L27"/>
    <property type="match status" value="1"/>
</dbReference>
<sequence>MFSLFASPSALLRPLNQFNSSLRSFSTSPLWQATKKGGGSTKNNRGSIGKRLGVKKFGNELVQPGDIIIRQRGTKFHPGQHVGMGRDHTLFALSPGYLKFYSLPYKKQNVQVSPNIANRRPPRSSVPIMDTNRPKNYRRYIGITLRRDESLPRDEIKRGRERVFWGVKEQEREDSVFQWVDGPEGKGEFVRKQSATTPVTEDKEDVKAPAPISI</sequence>
<dbReference type="SUPFAM" id="SSF110324">
    <property type="entry name" value="Ribosomal L27 protein-like"/>
    <property type="match status" value="1"/>
</dbReference>
<dbReference type="Gene3D" id="2.40.50.100">
    <property type="match status" value="1"/>
</dbReference>
<dbReference type="AlphaFoldDB" id="A0A0F7SPS7"/>
<evidence type="ECO:0000256" key="5">
    <source>
        <dbReference type="SAM" id="MobiDB-lite"/>
    </source>
</evidence>
<dbReference type="InterPro" id="IPR018261">
    <property type="entry name" value="Ribosomal_bL27_CS"/>
</dbReference>
<dbReference type="GO" id="GO:0006412">
    <property type="term" value="P:translation"/>
    <property type="evidence" value="ECO:0007669"/>
    <property type="project" value="InterPro"/>
</dbReference>
<organism evidence="6">
    <name type="scientific">Phaffia rhodozyma</name>
    <name type="common">Yeast</name>
    <name type="synonym">Xanthophyllomyces dendrorhous</name>
    <dbReference type="NCBI Taxonomy" id="264483"/>
    <lineage>
        <taxon>Eukaryota</taxon>
        <taxon>Fungi</taxon>
        <taxon>Dikarya</taxon>
        <taxon>Basidiomycota</taxon>
        <taxon>Agaricomycotina</taxon>
        <taxon>Tremellomycetes</taxon>
        <taxon>Cystofilobasidiales</taxon>
        <taxon>Mrakiaceae</taxon>
        <taxon>Phaffia</taxon>
    </lineage>
</organism>
<protein>
    <recommendedName>
        <fullName evidence="4">Large ribosomal subunit protein bL27m</fullName>
    </recommendedName>
</protein>
<feature type="region of interest" description="Disordered" evidence="5">
    <location>
        <begin position="186"/>
        <end position="214"/>
    </location>
</feature>
<accession>A0A0F7SPS7</accession>
<dbReference type="GO" id="GO:0005762">
    <property type="term" value="C:mitochondrial large ribosomal subunit"/>
    <property type="evidence" value="ECO:0007669"/>
    <property type="project" value="TreeGrafter"/>
</dbReference>
<dbReference type="InterPro" id="IPR001684">
    <property type="entry name" value="Ribosomal_bL27"/>
</dbReference>
<dbReference type="Pfam" id="PF01016">
    <property type="entry name" value="Ribosomal_L27"/>
    <property type="match status" value="1"/>
</dbReference>
<dbReference type="NCBIfam" id="TIGR00062">
    <property type="entry name" value="L27"/>
    <property type="match status" value="1"/>
</dbReference>